<dbReference type="AlphaFoldDB" id="A0A6S7I7L1"/>
<keyword evidence="3" id="KW-1185">Reference proteome</keyword>
<protein>
    <submittedName>
        <fullName evidence="2">Superoxide dismutase [Cu-Zn] 1</fullName>
    </submittedName>
</protein>
<sequence>MHFVQECTAIVFLVFTITYVPAVSSAYLRAVFDMSDIRGEIRFTEGANGHTRISPNLEGITSNLSWKIHKYPVVYRGNHMHTCQDFYTGGMFDPTGKSSGENYTTRCNDGMKNMCAIGDLSGKHGHLNSSNVSLLDPNLPLNGSNSIFGRSVVLYLDGSTPWACALIDYDDVITAVTTFRGANSGVTGTVRLRQPRGSTTLDTSVEIDLFYSNDATKGSYNWTLEIADNSLPEDGRPSFEGNHCKIATTRVISNHVNIPLAREGPFSERLHFSVNDLPLTGSMSVVGKTLVLKHNGNPTICGSIYEVVPIEAEALFNVDGVSGSFHFKQDSELAPTVVTADIEGLGSKANTYHVHVYRVLDDAMQRRQNAHGMCSNSHVAGHWKPYGTTSASPGTGTVDKYEVGDLSGKYGIIGAKDTLSLVQKDYNLPLFGGNSILFRSMVLHYNNGSRWVCSNINPKNAEFRFKVKAEFIGPDFNGDIIMEQASFVKTHAASHITTFFLNLNYMNNSNVETLSHKWHVHDQDIVKDQMSPMDERCNSAKGHYNPYKVSLEANYSSTCGPKNLLRCELGDTSSKVGKYNIGGGKNRFTESENYFAGLNTILGRSIVVHAKDSGGHRVGCANMKLISKSFVRKELIFKKTTPAHELSQLLATALKINHWRVNHNTAAITDYKMKCQKTSFLLIDSTSSNLGNDFEELKKDWPDNLEKFKPVSEDECSHGFNLQATSLVLAVGLLLTRLMV</sequence>
<name>A0A6S7I7L1_PARCT</name>
<gene>
    <name evidence="2" type="ORF">PACLA_8A030986</name>
</gene>
<organism evidence="2 3">
    <name type="scientific">Paramuricea clavata</name>
    <name type="common">Red gorgonian</name>
    <name type="synonym">Violescent sea-whip</name>
    <dbReference type="NCBI Taxonomy" id="317549"/>
    <lineage>
        <taxon>Eukaryota</taxon>
        <taxon>Metazoa</taxon>
        <taxon>Cnidaria</taxon>
        <taxon>Anthozoa</taxon>
        <taxon>Octocorallia</taxon>
        <taxon>Malacalcyonacea</taxon>
        <taxon>Plexauridae</taxon>
        <taxon>Paramuricea</taxon>
    </lineage>
</organism>
<feature type="domain" description="Superoxide dismutase copper/zinc binding" evidence="1">
    <location>
        <begin position="321"/>
        <end position="446"/>
    </location>
</feature>
<reference evidence="2" key="1">
    <citation type="submission" date="2020-04" db="EMBL/GenBank/DDBJ databases">
        <authorList>
            <person name="Alioto T."/>
            <person name="Alioto T."/>
            <person name="Gomez Garrido J."/>
        </authorList>
    </citation>
    <scope>NUCLEOTIDE SEQUENCE</scope>
    <source>
        <strain evidence="2">A484AB</strain>
    </source>
</reference>
<evidence type="ECO:0000259" key="1">
    <source>
        <dbReference type="Pfam" id="PF00080"/>
    </source>
</evidence>
<dbReference type="InterPro" id="IPR053257">
    <property type="entry name" value="Cu-only_SOD"/>
</dbReference>
<dbReference type="InterPro" id="IPR001424">
    <property type="entry name" value="SOD_Cu_Zn_dom"/>
</dbReference>
<dbReference type="GO" id="GO:0006801">
    <property type="term" value="P:superoxide metabolic process"/>
    <property type="evidence" value="ECO:0007669"/>
    <property type="project" value="InterPro"/>
</dbReference>
<dbReference type="SUPFAM" id="SSF49329">
    <property type="entry name" value="Cu,Zn superoxide dismutase-like"/>
    <property type="match status" value="3"/>
</dbReference>
<evidence type="ECO:0000313" key="3">
    <source>
        <dbReference type="Proteomes" id="UP001152795"/>
    </source>
</evidence>
<dbReference type="Gene3D" id="2.60.40.200">
    <property type="entry name" value="Superoxide dismutase, copper/zinc binding domain"/>
    <property type="match status" value="3"/>
</dbReference>
<dbReference type="Proteomes" id="UP001152795">
    <property type="component" value="Unassembled WGS sequence"/>
</dbReference>
<dbReference type="OrthoDB" id="159229at2759"/>
<dbReference type="PANTHER" id="PTHR20910">
    <property type="entry name" value="AGAP001623-PA"/>
    <property type="match status" value="1"/>
</dbReference>
<comment type="caution">
    <text evidence="2">The sequence shown here is derived from an EMBL/GenBank/DDBJ whole genome shotgun (WGS) entry which is preliminary data.</text>
</comment>
<dbReference type="Pfam" id="PF00080">
    <property type="entry name" value="Sod_Cu"/>
    <property type="match status" value="1"/>
</dbReference>
<dbReference type="GO" id="GO:0046872">
    <property type="term" value="F:metal ion binding"/>
    <property type="evidence" value="ECO:0007669"/>
    <property type="project" value="InterPro"/>
</dbReference>
<proteinExistence type="predicted"/>
<dbReference type="EMBL" id="CACRXK020007630">
    <property type="protein sequence ID" value="CAB4012783.1"/>
    <property type="molecule type" value="Genomic_DNA"/>
</dbReference>
<evidence type="ECO:0000313" key="2">
    <source>
        <dbReference type="EMBL" id="CAB4012783.1"/>
    </source>
</evidence>
<dbReference type="PANTHER" id="PTHR20910:SF1">
    <property type="entry name" value="SUPEROXIDE DISMUTASE COPPER_ZINC BINDING DOMAIN-CONTAINING PROTEIN"/>
    <property type="match status" value="1"/>
</dbReference>
<dbReference type="InterPro" id="IPR036423">
    <property type="entry name" value="SOD-like_Cu/Zn_dom_sf"/>
</dbReference>
<accession>A0A6S7I7L1</accession>